<protein>
    <submittedName>
        <fullName evidence="1">Metallo-peptidase family M12-domain-containing protein</fullName>
    </submittedName>
</protein>
<gene>
    <name evidence="1" type="ORF">F5148DRAFT_1146188</name>
</gene>
<accession>A0ACC0UM61</accession>
<dbReference type="EMBL" id="JAGFNK010000010">
    <property type="protein sequence ID" value="KAI9512311.1"/>
    <property type="molecule type" value="Genomic_DNA"/>
</dbReference>
<proteinExistence type="predicted"/>
<name>A0ACC0UM61_9AGAM</name>
<reference evidence="1" key="1">
    <citation type="submission" date="2021-03" db="EMBL/GenBank/DDBJ databases">
        <title>Evolutionary priming and transition to the ectomycorrhizal habit in an iconic lineage of mushroom-forming fungi: is preadaptation a requirement?</title>
        <authorList>
            <consortium name="DOE Joint Genome Institute"/>
            <person name="Looney B.P."/>
            <person name="Miyauchi S."/>
            <person name="Morin E."/>
            <person name="Drula E."/>
            <person name="Courty P.E."/>
            <person name="Chicoki N."/>
            <person name="Fauchery L."/>
            <person name="Kohler A."/>
            <person name="Kuo A."/>
            <person name="LaButti K."/>
            <person name="Pangilinan J."/>
            <person name="Lipzen A."/>
            <person name="Riley R."/>
            <person name="Andreopoulos W."/>
            <person name="He G."/>
            <person name="Johnson J."/>
            <person name="Barry K.W."/>
            <person name="Grigoriev I.V."/>
            <person name="Nagy L."/>
            <person name="Hibbett D."/>
            <person name="Henrissat B."/>
            <person name="Matheny P.B."/>
            <person name="Labbe J."/>
            <person name="Martin A.F."/>
        </authorList>
    </citation>
    <scope>NUCLEOTIDE SEQUENCE</scope>
    <source>
        <strain evidence="1">BPL698</strain>
    </source>
</reference>
<comment type="caution">
    <text evidence="1">The sequence shown here is derived from an EMBL/GenBank/DDBJ whole genome shotgun (WGS) entry which is preliminary data.</text>
</comment>
<dbReference type="Proteomes" id="UP001207468">
    <property type="component" value="Unassembled WGS sequence"/>
</dbReference>
<evidence type="ECO:0000313" key="2">
    <source>
        <dbReference type="Proteomes" id="UP001207468"/>
    </source>
</evidence>
<organism evidence="1 2">
    <name type="scientific">Russula earlei</name>
    <dbReference type="NCBI Taxonomy" id="71964"/>
    <lineage>
        <taxon>Eukaryota</taxon>
        <taxon>Fungi</taxon>
        <taxon>Dikarya</taxon>
        <taxon>Basidiomycota</taxon>
        <taxon>Agaricomycotina</taxon>
        <taxon>Agaricomycetes</taxon>
        <taxon>Russulales</taxon>
        <taxon>Russulaceae</taxon>
        <taxon>Russula</taxon>
    </lineage>
</organism>
<sequence>MLSRLRLFCSSHVLATIFLAICFTTYTSASSAHRPVKRIHHPRTLAIEVYPRTQIRSSPHHARGIPPDSTTLHHSDSFRLTLSAFGETFHLHLRPNDHLVHPSARIVYYDTNSAGESVVSHTEPLLPSSILAYWGEVVPAHLSAERMRTDAARAPHRAADTLGWARITMHDQGDARAGRPPVFEGAFSVRGVIHHVATRDNYLRNRGALDPHLHARSVESARDGLSGPDGGLVIWRDSDVMDAWEEHSALKLKAHALERRQASITPDSDPEPVRCAHDALPWNSDPLLNPVLRVPPKTTSRYDPFGLKGGGGILAELLVKRDDIAGSGTSNNSIGQTGGCPQEQKVIYMGVAADCEYVNHYGSQSNASHQILSIWNTASVLYKNTFNVSLGIIELQIQNTTCPTVADSAVPWNVNCSTPNVDLNARLSLFSQWRGAKGNDGAGLWHLMSDCPTGSEVGIAWLGTLCQVNATNTGSSFVSGTGVSTAGLVEWQVISHEMGHNFGAICASGCDGTSSCCPLATDTCDAGSKFLMSPVATSGEMNFSQCSLGNICSLMQGSTSGKVDTSCLMNPDPSRQIITLQMCGNGIVENGEDCDPGKGSNSTCCDPDTCKFRNNALAPATQVCRAAKNPICDTSEMCTGNSSVLSVGRLRAKWEDLWAQRPGLCVRGVYIHSA</sequence>
<evidence type="ECO:0000313" key="1">
    <source>
        <dbReference type="EMBL" id="KAI9512311.1"/>
    </source>
</evidence>
<keyword evidence="2" id="KW-1185">Reference proteome</keyword>